<dbReference type="OrthoDB" id="3176171at2759"/>
<evidence type="ECO:0000313" key="9">
    <source>
        <dbReference type="Proteomes" id="UP000186922"/>
    </source>
</evidence>
<evidence type="ECO:0000256" key="2">
    <source>
        <dbReference type="ARBA" id="ARBA00022741"/>
    </source>
</evidence>
<proteinExistence type="inferred from homology"/>
<dbReference type="GO" id="GO:0005524">
    <property type="term" value="F:ATP binding"/>
    <property type="evidence" value="ECO:0007669"/>
    <property type="project" value="UniProtKB-UniRule"/>
</dbReference>
<feature type="binding site" evidence="5">
    <location>
        <begin position="230"/>
        <end position="237"/>
    </location>
    <ligand>
        <name>ATP</name>
        <dbReference type="ChEBI" id="CHEBI:30616"/>
    </ligand>
</feature>
<dbReference type="Proteomes" id="UP000186922">
    <property type="component" value="Unassembled WGS sequence"/>
</dbReference>
<dbReference type="GO" id="GO:0003777">
    <property type="term" value="F:microtubule motor activity"/>
    <property type="evidence" value="ECO:0007669"/>
    <property type="project" value="InterPro"/>
</dbReference>
<keyword evidence="2 5" id="KW-0547">Nucleotide-binding</keyword>
<dbReference type="EMBL" id="BDGG01000009">
    <property type="protein sequence ID" value="GAV03626.1"/>
    <property type="molecule type" value="Genomic_DNA"/>
</dbReference>
<keyword evidence="5" id="KW-0505">Motor protein</keyword>
<organism evidence="8 9">
    <name type="scientific">Ramazzottius varieornatus</name>
    <name type="common">Water bear</name>
    <name type="synonym">Tardigrade</name>
    <dbReference type="NCBI Taxonomy" id="947166"/>
    <lineage>
        <taxon>Eukaryota</taxon>
        <taxon>Metazoa</taxon>
        <taxon>Ecdysozoa</taxon>
        <taxon>Tardigrada</taxon>
        <taxon>Eutardigrada</taxon>
        <taxon>Parachela</taxon>
        <taxon>Hypsibioidea</taxon>
        <taxon>Ramazzottiidae</taxon>
        <taxon>Ramazzottius</taxon>
    </lineage>
</organism>
<dbReference type="InterPro" id="IPR036961">
    <property type="entry name" value="Kinesin_motor_dom_sf"/>
</dbReference>
<feature type="domain" description="Kinesin motor" evidence="7">
    <location>
        <begin position="147"/>
        <end position="449"/>
    </location>
</feature>
<dbReference type="GO" id="GO:0007018">
    <property type="term" value="P:microtubule-based movement"/>
    <property type="evidence" value="ECO:0007669"/>
    <property type="project" value="InterPro"/>
</dbReference>
<dbReference type="GO" id="GO:0005874">
    <property type="term" value="C:microtubule"/>
    <property type="evidence" value="ECO:0007669"/>
    <property type="project" value="TreeGrafter"/>
</dbReference>
<dbReference type="GO" id="GO:0016887">
    <property type="term" value="F:ATP hydrolysis activity"/>
    <property type="evidence" value="ECO:0007669"/>
    <property type="project" value="TreeGrafter"/>
</dbReference>
<dbReference type="STRING" id="947166.A0A1D1VRZ6"/>
<keyword evidence="9" id="KW-1185">Reference proteome</keyword>
<dbReference type="Gene3D" id="3.40.850.10">
    <property type="entry name" value="Kinesin motor domain"/>
    <property type="match status" value="2"/>
</dbReference>
<dbReference type="InterPro" id="IPR027417">
    <property type="entry name" value="P-loop_NTPase"/>
</dbReference>
<dbReference type="PANTHER" id="PTHR24115">
    <property type="entry name" value="KINESIN-RELATED"/>
    <property type="match status" value="1"/>
</dbReference>
<evidence type="ECO:0000259" key="7">
    <source>
        <dbReference type="PROSITE" id="PS50067"/>
    </source>
</evidence>
<evidence type="ECO:0000256" key="1">
    <source>
        <dbReference type="ARBA" id="ARBA00004245"/>
    </source>
</evidence>
<evidence type="ECO:0000256" key="4">
    <source>
        <dbReference type="ARBA" id="ARBA00023212"/>
    </source>
</evidence>
<dbReference type="AlphaFoldDB" id="A0A1D1VRZ6"/>
<gene>
    <name evidence="8" type="primary">RvY_14022-1</name>
    <name evidence="8" type="synonym">RvY_14022.1</name>
    <name evidence="8" type="ORF">RvY_14022</name>
</gene>
<evidence type="ECO:0000256" key="3">
    <source>
        <dbReference type="ARBA" id="ARBA00022840"/>
    </source>
</evidence>
<dbReference type="SMART" id="SM00129">
    <property type="entry name" value="KISc"/>
    <property type="match status" value="1"/>
</dbReference>
<evidence type="ECO:0000256" key="5">
    <source>
        <dbReference type="PROSITE-ProRule" id="PRU00283"/>
    </source>
</evidence>
<dbReference type="GO" id="GO:0005871">
    <property type="term" value="C:kinesin complex"/>
    <property type="evidence" value="ECO:0007669"/>
    <property type="project" value="TreeGrafter"/>
</dbReference>
<dbReference type="PANTHER" id="PTHR24115:SF191">
    <property type="entry name" value="KINESIN-LIKE PROTEIN KIF9"/>
    <property type="match status" value="1"/>
</dbReference>
<evidence type="ECO:0000313" key="8">
    <source>
        <dbReference type="EMBL" id="GAV03626.1"/>
    </source>
</evidence>
<name>A0A1D1VRZ6_RAMVA</name>
<comment type="caution">
    <text evidence="8">The sequence shown here is derived from an EMBL/GenBank/DDBJ whole genome shotgun (WGS) entry which is preliminary data.</text>
</comment>
<protein>
    <recommendedName>
        <fullName evidence="7">Kinesin motor domain-containing protein</fullName>
    </recommendedName>
</protein>
<dbReference type="InterPro" id="IPR001752">
    <property type="entry name" value="Kinesin_motor_dom"/>
</dbReference>
<feature type="region of interest" description="Disordered" evidence="6">
    <location>
        <begin position="1"/>
        <end position="93"/>
    </location>
</feature>
<comment type="subcellular location">
    <subcellularLocation>
        <location evidence="1">Cytoplasm</location>
        <location evidence="1">Cytoskeleton</location>
    </subcellularLocation>
</comment>
<evidence type="ECO:0000256" key="6">
    <source>
        <dbReference type="SAM" id="MobiDB-lite"/>
    </source>
</evidence>
<reference evidence="8 9" key="1">
    <citation type="journal article" date="2016" name="Nat. Commun.">
        <title>Extremotolerant tardigrade genome and improved radiotolerance of human cultured cells by tardigrade-unique protein.</title>
        <authorList>
            <person name="Hashimoto T."/>
            <person name="Horikawa D.D."/>
            <person name="Saito Y."/>
            <person name="Kuwahara H."/>
            <person name="Kozuka-Hata H."/>
            <person name="Shin-I T."/>
            <person name="Minakuchi Y."/>
            <person name="Ohishi K."/>
            <person name="Motoyama A."/>
            <person name="Aizu T."/>
            <person name="Enomoto A."/>
            <person name="Kondo K."/>
            <person name="Tanaka S."/>
            <person name="Hara Y."/>
            <person name="Koshikawa S."/>
            <person name="Sagara H."/>
            <person name="Miura T."/>
            <person name="Yokobori S."/>
            <person name="Miyagawa K."/>
            <person name="Suzuki Y."/>
            <person name="Kubo T."/>
            <person name="Oyama M."/>
            <person name="Kohara Y."/>
            <person name="Fujiyama A."/>
            <person name="Arakawa K."/>
            <person name="Katayama T."/>
            <person name="Toyoda A."/>
            <person name="Kunieda T."/>
        </authorList>
    </citation>
    <scope>NUCLEOTIDE SEQUENCE [LARGE SCALE GENOMIC DNA]</scope>
    <source>
        <strain evidence="8 9">YOKOZUNA-1</strain>
    </source>
</reference>
<keyword evidence="4" id="KW-0206">Cytoskeleton</keyword>
<feature type="compositionally biased region" description="Basic and acidic residues" evidence="6">
    <location>
        <begin position="44"/>
        <end position="81"/>
    </location>
</feature>
<accession>A0A1D1VRZ6</accession>
<keyword evidence="4" id="KW-0963">Cytoplasm</keyword>
<dbReference type="PRINTS" id="PR00380">
    <property type="entry name" value="KINESINHEAVY"/>
</dbReference>
<dbReference type="Pfam" id="PF00225">
    <property type="entry name" value="Kinesin"/>
    <property type="match status" value="2"/>
</dbReference>
<dbReference type="PROSITE" id="PS50067">
    <property type="entry name" value="KINESIN_MOTOR_2"/>
    <property type="match status" value="1"/>
</dbReference>
<keyword evidence="3 5" id="KW-0067">ATP-binding</keyword>
<dbReference type="InterPro" id="IPR027640">
    <property type="entry name" value="Kinesin-like_fam"/>
</dbReference>
<dbReference type="SUPFAM" id="SSF52540">
    <property type="entry name" value="P-loop containing nucleoside triphosphate hydrolases"/>
    <property type="match status" value="1"/>
</dbReference>
<dbReference type="GO" id="GO:0008017">
    <property type="term" value="F:microtubule binding"/>
    <property type="evidence" value="ECO:0007669"/>
    <property type="project" value="InterPro"/>
</dbReference>
<comment type="similarity">
    <text evidence="5">Belongs to the TRAFAC class myosin-kinesin ATPase superfamily. Kinesin family.</text>
</comment>
<sequence length="540" mass="60333">MAAPSAAIPLSAKPGPNPPPPPSASALPKTNAPPSVLNATENAHAVKSEAGKGHKDGLKGSKDNVKGPVEEVAKSTTDNHSHGFRSLSPSSGHSKVAVRRCLSKVMRNIAAASDCPLRIRKPRVSRRLLPPAPNPHRTKINPAKNPNVRLICRIQPTTYYASDRIIIHPGNQVLEVLQPSKLNAGESSRWMFNFKRVFYGGTQEEVFQETLVPALDRALEGVNSLVLLCGRKGTGKTYTSCGEDANFDYRGMIPRALHKVFEEIGNRRHELDIRVSISYFDLVGERMMDLLRERFVDVMTECTYHNLAYVKELAYARPTNEEEALIIYFLIHSKNLTEEIFTVSKLTFLELGSTTNLRDFARVLPGTHNVLLTVNKSISLLEKAVSMKLTGQLAVDKIPCRQSKLVYALKDILTSEKSLLTVLVCISGEAENLEQSISSLRFSSRFKGILVRPVPNGQVDNVAAYRKKVEEANMLRTELRMYDLLNSRESAEYALHTGAQDYFRSARDVRDYMDGRMAMPKFSTYKQLENFLQLMKKFAK</sequence>